<dbReference type="InterPro" id="IPR046507">
    <property type="entry name" value="DUF6685"/>
</dbReference>
<evidence type="ECO:0000313" key="1">
    <source>
        <dbReference type="EMBL" id="ABM58584.1"/>
    </source>
</evidence>
<protein>
    <submittedName>
        <fullName evidence="1">Uncharacterized protein</fullName>
    </submittedName>
</protein>
<reference evidence="2" key="1">
    <citation type="submission" date="2006-12" db="EMBL/GenBank/DDBJ databases">
        <title>Complete sequence of chromosome 1 of Verminephrobacter eiseniae EF01-2.</title>
        <authorList>
            <person name="Copeland A."/>
            <person name="Lucas S."/>
            <person name="Lapidus A."/>
            <person name="Barry K."/>
            <person name="Detter J.C."/>
            <person name="Glavina del Rio T."/>
            <person name="Dalin E."/>
            <person name="Tice H."/>
            <person name="Pitluck S."/>
            <person name="Chertkov O."/>
            <person name="Brettin T."/>
            <person name="Bruce D."/>
            <person name="Han C."/>
            <person name="Tapia R."/>
            <person name="Gilna P."/>
            <person name="Schmutz J."/>
            <person name="Larimer F."/>
            <person name="Land M."/>
            <person name="Hauser L."/>
            <person name="Kyrpides N."/>
            <person name="Kim E."/>
            <person name="Stahl D."/>
            <person name="Richardson P."/>
        </authorList>
    </citation>
    <scope>NUCLEOTIDE SEQUENCE [LARGE SCALE GENOMIC DNA]</scope>
    <source>
        <strain evidence="2">EF01-2</strain>
    </source>
</reference>
<dbReference type="KEGG" id="vei:Veis_2848"/>
<gene>
    <name evidence="1" type="ordered locus">Veis_2848</name>
</gene>
<dbReference type="Proteomes" id="UP000000374">
    <property type="component" value="Chromosome"/>
</dbReference>
<dbReference type="HOGENOM" id="CLU_2398770_0_0_4"/>
<name>A1WLS7_VEREI</name>
<dbReference type="Pfam" id="PF20390">
    <property type="entry name" value="DUF6685"/>
    <property type="match status" value="1"/>
</dbReference>
<dbReference type="AlphaFoldDB" id="A1WLS7"/>
<proteinExistence type="predicted"/>
<sequence>MEMFVISNEDAVTQSFFEAMRAFPATWLWHPLPRPYEGARAVLLPRRDARSMRVADELRSAGIADLGAHLAALCARQNVQGDGEESLFCDGSV</sequence>
<organism evidence="1 2">
    <name type="scientific">Verminephrobacter eiseniae (strain EF01-2)</name>
    <dbReference type="NCBI Taxonomy" id="391735"/>
    <lineage>
        <taxon>Bacteria</taxon>
        <taxon>Pseudomonadati</taxon>
        <taxon>Pseudomonadota</taxon>
        <taxon>Betaproteobacteria</taxon>
        <taxon>Burkholderiales</taxon>
        <taxon>Comamonadaceae</taxon>
        <taxon>Verminephrobacter</taxon>
    </lineage>
</organism>
<accession>A1WLS7</accession>
<evidence type="ECO:0000313" key="2">
    <source>
        <dbReference type="Proteomes" id="UP000000374"/>
    </source>
</evidence>
<keyword evidence="2" id="KW-1185">Reference proteome</keyword>
<dbReference type="EMBL" id="CP000542">
    <property type="protein sequence ID" value="ABM58584.1"/>
    <property type="molecule type" value="Genomic_DNA"/>
</dbReference>